<dbReference type="Proteomes" id="UP000663831">
    <property type="component" value="Unassembled WGS sequence"/>
</dbReference>
<proteinExistence type="predicted"/>
<reference evidence="1" key="1">
    <citation type="submission" date="2021-01" db="EMBL/GenBank/DDBJ databases">
        <authorList>
            <person name="Kaushik A."/>
        </authorList>
    </citation>
    <scope>NUCLEOTIDE SEQUENCE</scope>
    <source>
        <strain evidence="1">AG3-1AP</strain>
    </source>
</reference>
<evidence type="ECO:0000313" key="2">
    <source>
        <dbReference type="Proteomes" id="UP000663831"/>
    </source>
</evidence>
<accession>A0A8H3DTS2</accession>
<name>A0A8H3DTS2_9AGAM</name>
<gene>
    <name evidence="1" type="ORF">RDB_LOCUS167596</name>
</gene>
<comment type="caution">
    <text evidence="1">The sequence shown here is derived from an EMBL/GenBank/DDBJ whole genome shotgun (WGS) entry which is preliminary data.</text>
</comment>
<evidence type="ECO:0000313" key="1">
    <source>
        <dbReference type="EMBL" id="CAE6537353.1"/>
    </source>
</evidence>
<dbReference type="AlphaFoldDB" id="A0A8H3DTS2"/>
<organism evidence="1 2">
    <name type="scientific">Rhizoctonia solani</name>
    <dbReference type="NCBI Taxonomy" id="456999"/>
    <lineage>
        <taxon>Eukaryota</taxon>
        <taxon>Fungi</taxon>
        <taxon>Dikarya</taxon>
        <taxon>Basidiomycota</taxon>
        <taxon>Agaricomycotina</taxon>
        <taxon>Agaricomycetes</taxon>
        <taxon>Cantharellales</taxon>
        <taxon>Ceratobasidiaceae</taxon>
        <taxon>Rhizoctonia</taxon>
    </lineage>
</organism>
<protein>
    <submittedName>
        <fullName evidence="1">Uncharacterized protein</fullName>
    </submittedName>
</protein>
<dbReference type="EMBL" id="CAJMWV010008928">
    <property type="protein sequence ID" value="CAE6537353.1"/>
    <property type="molecule type" value="Genomic_DNA"/>
</dbReference>
<sequence>MNPRCPARGRSASGFIFLLTDLLTYITITTEHSTIAPTMLNPEKLEPVNTECPPIDVFDNELV</sequence>